<dbReference type="PANTHER" id="PTHR43013:SF1">
    <property type="entry name" value="GLUTAMYL-TRNA REDUCTASE"/>
    <property type="match status" value="1"/>
</dbReference>
<dbReference type="PANTHER" id="PTHR43013">
    <property type="entry name" value="GLUTAMYL-TRNA REDUCTASE"/>
    <property type="match status" value="1"/>
</dbReference>
<dbReference type="InterPro" id="IPR018214">
    <property type="entry name" value="GluRdtase_CS"/>
</dbReference>
<dbReference type="SUPFAM" id="SSF69742">
    <property type="entry name" value="Glutamyl tRNA-reductase catalytic, N-terminal domain"/>
    <property type="match status" value="1"/>
</dbReference>
<dbReference type="InterPro" id="IPR036343">
    <property type="entry name" value="GluRdtase_N_sf"/>
</dbReference>
<dbReference type="PROSITE" id="PS00747">
    <property type="entry name" value="GLUTR"/>
    <property type="match status" value="1"/>
</dbReference>
<feature type="domain" description="Tetrapyrrole biosynthesis glutamyl-tRNA reductase dimerisation" evidence="11">
    <location>
        <begin position="320"/>
        <end position="419"/>
    </location>
</feature>
<dbReference type="InterPro" id="IPR015896">
    <property type="entry name" value="4pyrrol_synth_GluRdtase_dimer"/>
</dbReference>
<evidence type="ECO:0000256" key="10">
    <source>
        <dbReference type="SAM" id="MobiDB-lite"/>
    </source>
</evidence>
<evidence type="ECO:0000313" key="15">
    <source>
        <dbReference type="Proteomes" id="UP001597399"/>
    </source>
</evidence>
<comment type="subunit">
    <text evidence="8">Homodimer.</text>
</comment>
<feature type="binding site" evidence="8">
    <location>
        <position position="120"/>
    </location>
    <ligand>
        <name>substrate</name>
    </ligand>
</feature>
<sequence>MHILTIGVNHRNTPVNMREKLTVHPSDLEQALLKLRKAKTIAEDVILSTCNRTELYVVCEQLHDGRYYSTKFFTEWFNIKAEQIAPYLMIKEDQEVVRHLFRVTCGLESMVLGETQILGQVRTGFLAAQHAGTIGTFLNELFQQALNVAKRAQNETQINDHPVSVGYAAVKMLQNAVGSLENRSVLMIGAGDMSRLTLKHLSVIGMGQLTVMNRTKEHAVHLAEQFHGKAATLDELAVRIKQSDIVFTSTSAPEFLLTKADILPLIAARAGRLLILIDVGVPRNIDPQIASLDGVLLYDIDDMDRIVDDSLDERRRAALQIEQFVEQQQMKYTEWLRTLAVIPVISALRKKALSLHAGAMRRIENKLPGMTEQQFKIISRQTEQMINQLLRDPIHNIKELARHDQEIRAVDHFAELFNLTGDGKPSAQTGQSDRVPNPSVEKRATHQPIHSG</sequence>
<dbReference type="RefSeq" id="WP_253059845.1">
    <property type="nucleotide sequence ID" value="NZ_JAMXWM010000004.1"/>
</dbReference>
<evidence type="ECO:0000256" key="9">
    <source>
        <dbReference type="RuleBase" id="RU000584"/>
    </source>
</evidence>
<proteinExistence type="inferred from homology"/>
<feature type="binding site" evidence="8">
    <location>
        <begin position="189"/>
        <end position="194"/>
    </location>
    <ligand>
        <name>NADP(+)</name>
        <dbReference type="ChEBI" id="CHEBI:58349"/>
    </ligand>
</feature>
<dbReference type="InterPro" id="IPR006151">
    <property type="entry name" value="Shikm_DH/Glu-tRNA_Rdtase"/>
</dbReference>
<organism evidence="14 15">
    <name type="scientific">Sporolactobacillus shoreicorticis</name>
    <dbReference type="NCBI Taxonomy" id="1923877"/>
    <lineage>
        <taxon>Bacteria</taxon>
        <taxon>Bacillati</taxon>
        <taxon>Bacillota</taxon>
        <taxon>Bacilli</taxon>
        <taxon>Bacillales</taxon>
        <taxon>Sporolactobacillaceae</taxon>
        <taxon>Sporolactobacillus</taxon>
    </lineage>
</organism>
<gene>
    <name evidence="8 14" type="primary">hemA</name>
    <name evidence="14" type="ORF">ACFSUE_02735</name>
</gene>
<dbReference type="EC" id="1.2.1.70" evidence="3 8"/>
<evidence type="ECO:0000256" key="2">
    <source>
        <dbReference type="ARBA" id="ARBA00005916"/>
    </source>
</evidence>
<dbReference type="CDD" id="cd05213">
    <property type="entry name" value="NAD_bind_Glutamyl_tRNA_reduct"/>
    <property type="match status" value="1"/>
</dbReference>
<comment type="miscellaneous">
    <text evidence="8">During catalysis, the active site Cys acts as a nucleophile attacking the alpha-carbonyl group of tRNA-bound glutamate with the formation of a thioester intermediate between enzyme and glutamate, and the concomitant release of tRNA(Glu). The thioester intermediate is finally reduced by direct hydride transfer from NADPH, to form the product GSA.</text>
</comment>
<evidence type="ECO:0000256" key="7">
    <source>
        <dbReference type="ARBA" id="ARBA00047464"/>
    </source>
</evidence>
<dbReference type="SUPFAM" id="SSF51735">
    <property type="entry name" value="NAD(P)-binding Rossmann-fold domains"/>
    <property type="match status" value="1"/>
</dbReference>
<feature type="active site" description="Nucleophile" evidence="8">
    <location>
        <position position="50"/>
    </location>
</feature>
<dbReference type="PIRSF" id="PIRSF000445">
    <property type="entry name" value="4pyrrol_synth_GluRdtase"/>
    <property type="match status" value="1"/>
</dbReference>
<dbReference type="InterPro" id="IPR036291">
    <property type="entry name" value="NAD(P)-bd_dom_sf"/>
</dbReference>
<keyword evidence="6 8" id="KW-0627">Porphyrin biosynthesis</keyword>
<dbReference type="Gene3D" id="3.30.460.30">
    <property type="entry name" value="Glutamyl-tRNA reductase, N-terminal domain"/>
    <property type="match status" value="1"/>
</dbReference>
<feature type="domain" description="Quinate/shikimate 5-dehydrogenase/glutamyl-tRNA reductase" evidence="12">
    <location>
        <begin position="173"/>
        <end position="306"/>
    </location>
</feature>
<evidence type="ECO:0000256" key="6">
    <source>
        <dbReference type="ARBA" id="ARBA00023244"/>
    </source>
</evidence>
<dbReference type="HAMAP" id="MF_00087">
    <property type="entry name" value="Glu_tRNA_reductase"/>
    <property type="match status" value="1"/>
</dbReference>
<feature type="domain" description="Glutamyl-tRNA reductase N-terminal" evidence="13">
    <location>
        <begin position="6"/>
        <end position="156"/>
    </location>
</feature>
<comment type="function">
    <text evidence="8">Catalyzes the NADPH-dependent reduction of glutamyl-tRNA(Glu) to glutamate 1-semialdehyde (GSA).</text>
</comment>
<keyword evidence="4 8" id="KW-0521">NADP</keyword>
<dbReference type="InterPro" id="IPR036453">
    <property type="entry name" value="GluRdtase_dimer_dom_sf"/>
</dbReference>
<evidence type="ECO:0000313" key="14">
    <source>
        <dbReference type="EMBL" id="MFD2692561.1"/>
    </source>
</evidence>
<comment type="catalytic activity">
    <reaction evidence="7 8 9">
        <text>(S)-4-amino-5-oxopentanoate + tRNA(Glu) + NADP(+) = L-glutamyl-tRNA(Glu) + NADPH + H(+)</text>
        <dbReference type="Rhea" id="RHEA:12344"/>
        <dbReference type="Rhea" id="RHEA-COMP:9663"/>
        <dbReference type="Rhea" id="RHEA-COMP:9680"/>
        <dbReference type="ChEBI" id="CHEBI:15378"/>
        <dbReference type="ChEBI" id="CHEBI:57501"/>
        <dbReference type="ChEBI" id="CHEBI:57783"/>
        <dbReference type="ChEBI" id="CHEBI:58349"/>
        <dbReference type="ChEBI" id="CHEBI:78442"/>
        <dbReference type="ChEBI" id="CHEBI:78520"/>
        <dbReference type="EC" id="1.2.1.70"/>
    </reaction>
</comment>
<evidence type="ECO:0000259" key="13">
    <source>
        <dbReference type="Pfam" id="PF05201"/>
    </source>
</evidence>
<reference evidence="15" key="1">
    <citation type="journal article" date="2019" name="Int. J. Syst. Evol. Microbiol.">
        <title>The Global Catalogue of Microorganisms (GCM) 10K type strain sequencing project: providing services to taxonomists for standard genome sequencing and annotation.</title>
        <authorList>
            <consortium name="The Broad Institute Genomics Platform"/>
            <consortium name="The Broad Institute Genome Sequencing Center for Infectious Disease"/>
            <person name="Wu L."/>
            <person name="Ma J."/>
        </authorList>
    </citation>
    <scope>NUCLEOTIDE SEQUENCE [LARGE SCALE GENOMIC DNA]</scope>
    <source>
        <strain evidence="15">TISTR 2466</strain>
    </source>
</reference>
<keyword evidence="15" id="KW-1185">Reference proteome</keyword>
<evidence type="ECO:0000256" key="1">
    <source>
        <dbReference type="ARBA" id="ARBA00005059"/>
    </source>
</evidence>
<evidence type="ECO:0000256" key="5">
    <source>
        <dbReference type="ARBA" id="ARBA00023002"/>
    </source>
</evidence>
<dbReference type="InterPro" id="IPR015895">
    <property type="entry name" value="4pyrrol_synth_GluRdtase_N"/>
</dbReference>
<evidence type="ECO:0000256" key="4">
    <source>
        <dbReference type="ARBA" id="ARBA00022857"/>
    </source>
</evidence>
<dbReference type="Pfam" id="PF00745">
    <property type="entry name" value="GlutR_dimer"/>
    <property type="match status" value="1"/>
</dbReference>
<accession>A0ABW5RYN8</accession>
<evidence type="ECO:0000259" key="11">
    <source>
        <dbReference type="Pfam" id="PF00745"/>
    </source>
</evidence>
<name>A0ABW5RYN8_9BACL</name>
<dbReference type="GO" id="GO:0008883">
    <property type="term" value="F:glutamyl-tRNA reductase activity"/>
    <property type="evidence" value="ECO:0007669"/>
    <property type="project" value="UniProtKB-EC"/>
</dbReference>
<dbReference type="NCBIfam" id="TIGR01035">
    <property type="entry name" value="hemA"/>
    <property type="match status" value="1"/>
</dbReference>
<dbReference type="Proteomes" id="UP001597399">
    <property type="component" value="Unassembled WGS sequence"/>
</dbReference>
<evidence type="ECO:0000256" key="3">
    <source>
        <dbReference type="ARBA" id="ARBA00012970"/>
    </source>
</evidence>
<feature type="binding site" evidence="8">
    <location>
        <begin position="49"/>
        <end position="52"/>
    </location>
    <ligand>
        <name>substrate</name>
    </ligand>
</feature>
<dbReference type="EMBL" id="JBHUMQ010000003">
    <property type="protein sequence ID" value="MFD2692561.1"/>
    <property type="molecule type" value="Genomic_DNA"/>
</dbReference>
<evidence type="ECO:0000259" key="12">
    <source>
        <dbReference type="Pfam" id="PF01488"/>
    </source>
</evidence>
<feature type="region of interest" description="Disordered" evidence="10">
    <location>
        <begin position="421"/>
        <end position="452"/>
    </location>
</feature>
<feature type="site" description="Important for activity" evidence="8">
    <location>
        <position position="99"/>
    </location>
</feature>
<keyword evidence="5 8" id="KW-0560">Oxidoreductase</keyword>
<comment type="caution">
    <text evidence="14">The sequence shown here is derived from an EMBL/GenBank/DDBJ whole genome shotgun (WGS) entry which is preliminary data.</text>
</comment>
<dbReference type="Pfam" id="PF01488">
    <property type="entry name" value="Shikimate_DH"/>
    <property type="match status" value="1"/>
</dbReference>
<dbReference type="Pfam" id="PF05201">
    <property type="entry name" value="GlutR_N"/>
    <property type="match status" value="1"/>
</dbReference>
<comment type="pathway">
    <text evidence="1 8 9">Porphyrin-containing compound metabolism; protoporphyrin-IX biosynthesis; 5-aminolevulinate from L-glutamyl-tRNA(Glu): step 1/2.</text>
</comment>
<dbReference type="SUPFAM" id="SSF69075">
    <property type="entry name" value="Glutamyl tRNA-reductase dimerization domain"/>
    <property type="match status" value="1"/>
</dbReference>
<comment type="domain">
    <text evidence="8">Possesses an unusual extended V-shaped dimeric structure with each monomer consisting of three distinct domains arranged along a curved 'spinal' alpha-helix. The N-terminal catalytic domain specifically recognizes the glutamate moiety of the substrate. The second domain is the NADPH-binding domain, and the third C-terminal domain is responsible for dimerization.</text>
</comment>
<evidence type="ECO:0000256" key="8">
    <source>
        <dbReference type="HAMAP-Rule" id="MF_00087"/>
    </source>
</evidence>
<dbReference type="Gene3D" id="3.40.50.720">
    <property type="entry name" value="NAD(P)-binding Rossmann-like Domain"/>
    <property type="match status" value="1"/>
</dbReference>
<comment type="similarity">
    <text evidence="2 8 9">Belongs to the glutamyl-tRNA reductase family.</text>
</comment>
<feature type="binding site" evidence="8">
    <location>
        <position position="109"/>
    </location>
    <ligand>
        <name>substrate</name>
    </ligand>
</feature>
<dbReference type="InterPro" id="IPR000343">
    <property type="entry name" value="4pyrrol_synth_GluRdtase"/>
</dbReference>
<feature type="binding site" evidence="8">
    <location>
        <begin position="114"/>
        <end position="116"/>
    </location>
    <ligand>
        <name>substrate</name>
    </ligand>
</feature>
<protein>
    <recommendedName>
        <fullName evidence="3 8">Glutamyl-tRNA reductase</fullName>
        <shortName evidence="8">GluTR</shortName>
        <ecNumber evidence="3 8">1.2.1.70</ecNumber>
    </recommendedName>
</protein>